<dbReference type="AlphaFoldDB" id="A0A1M7TQG8"/>
<evidence type="ECO:0000256" key="2">
    <source>
        <dbReference type="ARBA" id="ARBA00008711"/>
    </source>
</evidence>
<evidence type="ECO:0000256" key="1">
    <source>
        <dbReference type="ARBA" id="ARBA00001286"/>
    </source>
</evidence>
<dbReference type="GO" id="GO:0003908">
    <property type="term" value="F:methylated-DNA-[protein]-cysteine S-methyltransferase activity"/>
    <property type="evidence" value="ECO:0007669"/>
    <property type="project" value="UniProtKB-UniRule"/>
</dbReference>
<dbReference type="CDD" id="cd06445">
    <property type="entry name" value="ATase"/>
    <property type="match status" value="1"/>
</dbReference>
<evidence type="ECO:0000256" key="3">
    <source>
        <dbReference type="ARBA" id="ARBA00022490"/>
    </source>
</evidence>
<evidence type="ECO:0000256" key="7">
    <source>
        <dbReference type="ARBA" id="ARBA00023204"/>
    </source>
</evidence>
<evidence type="ECO:0000256" key="4">
    <source>
        <dbReference type="ARBA" id="ARBA00022603"/>
    </source>
</evidence>
<name>A0A1M7TQG8_9BACT</name>
<keyword evidence="5 9" id="KW-0808">Transferase</keyword>
<keyword evidence="7 9" id="KW-0234">DNA repair</keyword>
<comment type="subcellular location">
    <subcellularLocation>
        <location evidence="9">Cytoplasm</location>
    </subcellularLocation>
</comment>
<dbReference type="InterPro" id="IPR023546">
    <property type="entry name" value="MGMT"/>
</dbReference>
<dbReference type="Proteomes" id="UP000186469">
    <property type="component" value="Unassembled WGS sequence"/>
</dbReference>
<evidence type="ECO:0000256" key="9">
    <source>
        <dbReference type="HAMAP-Rule" id="MF_00772"/>
    </source>
</evidence>
<comment type="function">
    <text evidence="9">Involved in the cellular defense against the biological effects of O6-methylguanine (O6-MeG) and O4-methylthymine (O4-MeT) in DNA. Repairs the methylated nucleobase in DNA by stoichiometrically transferring the methyl group to a cysteine residue in the enzyme. This is a suicide reaction: the enzyme is irreversibly inactivated.</text>
</comment>
<dbReference type="InterPro" id="IPR014048">
    <property type="entry name" value="MethylDNA_cys_MeTrfase_DNA-bd"/>
</dbReference>
<dbReference type="FunFam" id="1.10.10.10:FF:000214">
    <property type="entry name" value="Methylated-DNA--protein-cysteine methyltransferase"/>
    <property type="match status" value="1"/>
</dbReference>
<accession>A0A1M7TQG8</accession>
<dbReference type="GO" id="GO:0005737">
    <property type="term" value="C:cytoplasm"/>
    <property type="evidence" value="ECO:0007669"/>
    <property type="project" value="UniProtKB-SubCell"/>
</dbReference>
<dbReference type="InterPro" id="IPR008332">
    <property type="entry name" value="MethylG_MeTrfase_N"/>
</dbReference>
<keyword evidence="4 9" id="KW-0489">Methyltransferase</keyword>
<evidence type="ECO:0000256" key="5">
    <source>
        <dbReference type="ARBA" id="ARBA00022679"/>
    </source>
</evidence>
<gene>
    <name evidence="12" type="ORF">SAMN02745728_02358</name>
</gene>
<dbReference type="GO" id="GO:0006307">
    <property type="term" value="P:DNA alkylation repair"/>
    <property type="evidence" value="ECO:0007669"/>
    <property type="project" value="UniProtKB-UniRule"/>
</dbReference>
<comment type="catalytic activity">
    <reaction evidence="1 9">
        <text>a 4-O-methyl-thymidine in DNA + L-cysteinyl-[protein] = a thymidine in DNA + S-methyl-L-cysteinyl-[protein]</text>
        <dbReference type="Rhea" id="RHEA:53428"/>
        <dbReference type="Rhea" id="RHEA-COMP:10131"/>
        <dbReference type="Rhea" id="RHEA-COMP:10132"/>
        <dbReference type="Rhea" id="RHEA-COMP:13555"/>
        <dbReference type="Rhea" id="RHEA-COMP:13556"/>
        <dbReference type="ChEBI" id="CHEBI:29950"/>
        <dbReference type="ChEBI" id="CHEBI:82612"/>
        <dbReference type="ChEBI" id="CHEBI:137386"/>
        <dbReference type="ChEBI" id="CHEBI:137387"/>
        <dbReference type="EC" id="2.1.1.63"/>
    </reaction>
</comment>
<dbReference type="OrthoDB" id="9802228at2"/>
<keyword evidence="13" id="KW-1185">Reference proteome</keyword>
<dbReference type="HAMAP" id="MF_00772">
    <property type="entry name" value="OGT"/>
    <property type="match status" value="1"/>
</dbReference>
<feature type="domain" description="Methylated-DNA-[protein]-cysteine S-methyltransferase DNA binding" evidence="10">
    <location>
        <begin position="82"/>
        <end position="161"/>
    </location>
</feature>
<evidence type="ECO:0000259" key="10">
    <source>
        <dbReference type="Pfam" id="PF01035"/>
    </source>
</evidence>
<dbReference type="Gene3D" id="3.30.160.70">
    <property type="entry name" value="Methylated DNA-protein cysteine methyltransferase domain"/>
    <property type="match status" value="1"/>
</dbReference>
<dbReference type="Pfam" id="PF02870">
    <property type="entry name" value="Methyltransf_1N"/>
    <property type="match status" value="1"/>
</dbReference>
<protein>
    <recommendedName>
        <fullName evidence="9">Methylated-DNA--protein-cysteine methyltransferase</fullName>
        <ecNumber evidence="9">2.1.1.63</ecNumber>
    </recommendedName>
    <alternativeName>
        <fullName evidence="9">6-O-methylguanine-DNA methyltransferase</fullName>
        <shortName evidence="9">MGMT</shortName>
    </alternativeName>
    <alternativeName>
        <fullName evidence="9">O-6-methylguanine-DNA-alkyltransferase</fullName>
    </alternativeName>
</protein>
<dbReference type="PANTHER" id="PTHR10815:SF13">
    <property type="entry name" value="METHYLATED-DNA--PROTEIN-CYSTEINE METHYLTRANSFERASE"/>
    <property type="match status" value="1"/>
</dbReference>
<dbReference type="InterPro" id="IPR036388">
    <property type="entry name" value="WH-like_DNA-bd_sf"/>
</dbReference>
<evidence type="ECO:0000313" key="13">
    <source>
        <dbReference type="Proteomes" id="UP000186469"/>
    </source>
</evidence>
<dbReference type="EC" id="2.1.1.63" evidence="9"/>
<feature type="active site" description="Nucleophile; methyl group acceptor" evidence="9">
    <location>
        <position position="133"/>
    </location>
</feature>
<dbReference type="NCBIfam" id="TIGR00589">
    <property type="entry name" value="ogt"/>
    <property type="match status" value="1"/>
</dbReference>
<evidence type="ECO:0000256" key="6">
    <source>
        <dbReference type="ARBA" id="ARBA00022763"/>
    </source>
</evidence>
<organism evidence="12 13">
    <name type="scientific">Desulfovibrio litoralis DSM 11393</name>
    <dbReference type="NCBI Taxonomy" id="1121455"/>
    <lineage>
        <taxon>Bacteria</taxon>
        <taxon>Pseudomonadati</taxon>
        <taxon>Thermodesulfobacteriota</taxon>
        <taxon>Desulfovibrionia</taxon>
        <taxon>Desulfovibrionales</taxon>
        <taxon>Desulfovibrionaceae</taxon>
        <taxon>Desulfovibrio</taxon>
    </lineage>
</organism>
<dbReference type="PROSITE" id="PS00374">
    <property type="entry name" value="MGMT"/>
    <property type="match status" value="1"/>
</dbReference>
<comment type="miscellaneous">
    <text evidence="9">This enzyme catalyzes only one turnover and therefore is not strictly catalytic. According to one definition, an enzyme is a biocatalyst that acts repeatedly and over many reaction cycles.</text>
</comment>
<dbReference type="RefSeq" id="WP_072698019.1">
    <property type="nucleotide sequence ID" value="NZ_FRDI01000019.1"/>
</dbReference>
<dbReference type="InterPro" id="IPR001497">
    <property type="entry name" value="MethylDNA_cys_MeTrfase_AS"/>
</dbReference>
<dbReference type="Pfam" id="PF01035">
    <property type="entry name" value="DNA_binding_1"/>
    <property type="match status" value="1"/>
</dbReference>
<feature type="domain" description="Methylguanine DNA methyltransferase ribonuclease-like" evidence="11">
    <location>
        <begin position="6"/>
        <end position="77"/>
    </location>
</feature>
<dbReference type="InterPro" id="IPR036217">
    <property type="entry name" value="MethylDNA_cys_MeTrfase_DNAb"/>
</dbReference>
<sequence>MLLFQHTQIGKIGIVAENGVIIKLLLPNSLDAESILNTDLKETTELQANDKFLLAEAFSQLNAYLDKKLKVFSLPLKAVGTPFMQLCWSELVKIPYGTTMSYKMLATAMQNPKAVRAVGLANNKNPIPIFIPCHRVIGHNGKLVGYRGGLELKAFLLELESTF</sequence>
<evidence type="ECO:0000313" key="12">
    <source>
        <dbReference type="EMBL" id="SHN72916.1"/>
    </source>
</evidence>
<proteinExistence type="inferred from homology"/>
<dbReference type="SUPFAM" id="SSF53155">
    <property type="entry name" value="Methylated DNA-protein cysteine methyltransferase domain"/>
    <property type="match status" value="1"/>
</dbReference>
<evidence type="ECO:0000256" key="8">
    <source>
        <dbReference type="ARBA" id="ARBA00049348"/>
    </source>
</evidence>
<comment type="catalytic activity">
    <reaction evidence="8 9">
        <text>a 6-O-methyl-2'-deoxyguanosine in DNA + L-cysteinyl-[protein] = S-methyl-L-cysteinyl-[protein] + a 2'-deoxyguanosine in DNA</text>
        <dbReference type="Rhea" id="RHEA:24000"/>
        <dbReference type="Rhea" id="RHEA-COMP:10131"/>
        <dbReference type="Rhea" id="RHEA-COMP:10132"/>
        <dbReference type="Rhea" id="RHEA-COMP:11367"/>
        <dbReference type="Rhea" id="RHEA-COMP:11368"/>
        <dbReference type="ChEBI" id="CHEBI:29950"/>
        <dbReference type="ChEBI" id="CHEBI:82612"/>
        <dbReference type="ChEBI" id="CHEBI:85445"/>
        <dbReference type="ChEBI" id="CHEBI:85448"/>
        <dbReference type="EC" id="2.1.1.63"/>
    </reaction>
</comment>
<keyword evidence="6 9" id="KW-0227">DNA damage</keyword>
<comment type="similarity">
    <text evidence="2 9">Belongs to the MGMT family.</text>
</comment>
<dbReference type="InterPro" id="IPR036631">
    <property type="entry name" value="MGMT_N_sf"/>
</dbReference>
<dbReference type="SUPFAM" id="SSF46767">
    <property type="entry name" value="Methylated DNA-protein cysteine methyltransferase, C-terminal domain"/>
    <property type="match status" value="1"/>
</dbReference>
<evidence type="ECO:0000259" key="11">
    <source>
        <dbReference type="Pfam" id="PF02870"/>
    </source>
</evidence>
<dbReference type="EMBL" id="FRDI01000019">
    <property type="protein sequence ID" value="SHN72916.1"/>
    <property type="molecule type" value="Genomic_DNA"/>
</dbReference>
<reference evidence="12 13" key="1">
    <citation type="submission" date="2016-12" db="EMBL/GenBank/DDBJ databases">
        <authorList>
            <person name="Song W.-J."/>
            <person name="Kurnit D.M."/>
        </authorList>
    </citation>
    <scope>NUCLEOTIDE SEQUENCE [LARGE SCALE GENOMIC DNA]</scope>
    <source>
        <strain evidence="12 13">DSM 11393</strain>
    </source>
</reference>
<dbReference type="STRING" id="1121455.SAMN02745728_02358"/>
<dbReference type="PANTHER" id="PTHR10815">
    <property type="entry name" value="METHYLATED-DNA--PROTEIN-CYSTEINE METHYLTRANSFERASE"/>
    <property type="match status" value="1"/>
</dbReference>
<dbReference type="GO" id="GO:0032259">
    <property type="term" value="P:methylation"/>
    <property type="evidence" value="ECO:0007669"/>
    <property type="project" value="UniProtKB-KW"/>
</dbReference>
<keyword evidence="3 9" id="KW-0963">Cytoplasm</keyword>
<dbReference type="Gene3D" id="1.10.10.10">
    <property type="entry name" value="Winged helix-like DNA-binding domain superfamily/Winged helix DNA-binding domain"/>
    <property type="match status" value="1"/>
</dbReference>